<organism evidence="1 2">
    <name type="scientific">Vigna mungo</name>
    <name type="common">Black gram</name>
    <name type="synonym">Phaseolus mungo</name>
    <dbReference type="NCBI Taxonomy" id="3915"/>
    <lineage>
        <taxon>Eukaryota</taxon>
        <taxon>Viridiplantae</taxon>
        <taxon>Streptophyta</taxon>
        <taxon>Embryophyta</taxon>
        <taxon>Tracheophyta</taxon>
        <taxon>Spermatophyta</taxon>
        <taxon>Magnoliopsida</taxon>
        <taxon>eudicotyledons</taxon>
        <taxon>Gunneridae</taxon>
        <taxon>Pentapetalae</taxon>
        <taxon>rosids</taxon>
        <taxon>fabids</taxon>
        <taxon>Fabales</taxon>
        <taxon>Fabaceae</taxon>
        <taxon>Papilionoideae</taxon>
        <taxon>50 kb inversion clade</taxon>
        <taxon>NPAAA clade</taxon>
        <taxon>indigoferoid/millettioid clade</taxon>
        <taxon>Phaseoleae</taxon>
        <taxon>Vigna</taxon>
    </lineage>
</organism>
<proteinExistence type="predicted"/>
<accession>A0AAQ3S5R3</accession>
<protein>
    <submittedName>
        <fullName evidence="1">Uncharacterized protein</fullName>
    </submittedName>
</protein>
<evidence type="ECO:0000313" key="1">
    <source>
        <dbReference type="EMBL" id="WVZ18362.1"/>
    </source>
</evidence>
<keyword evidence="2" id="KW-1185">Reference proteome</keyword>
<dbReference type="AlphaFoldDB" id="A0AAQ3S5R3"/>
<dbReference type="Proteomes" id="UP001374535">
    <property type="component" value="Chromosome 2"/>
</dbReference>
<evidence type="ECO:0000313" key="2">
    <source>
        <dbReference type="Proteomes" id="UP001374535"/>
    </source>
</evidence>
<reference evidence="1 2" key="1">
    <citation type="journal article" date="2023" name="Life. Sci Alliance">
        <title>Evolutionary insights into 3D genome organization and epigenetic landscape of Vigna mungo.</title>
        <authorList>
            <person name="Junaid A."/>
            <person name="Singh B."/>
            <person name="Bhatia S."/>
        </authorList>
    </citation>
    <scope>NUCLEOTIDE SEQUENCE [LARGE SCALE GENOMIC DNA]</scope>
    <source>
        <strain evidence="1">Urdbean</strain>
    </source>
</reference>
<dbReference type="EMBL" id="CP144699">
    <property type="protein sequence ID" value="WVZ18362.1"/>
    <property type="molecule type" value="Genomic_DNA"/>
</dbReference>
<sequence>MGRSKTYGRPSESFLSRRIIWVSCSTSWPLLPTQCVVHHTLNRNRLMNLMPLSFPRGTTWRLLASSARNPTKQPTTVSVALEYTEGEGVAVMLGGTSVRKGWPLARKLEPFKVMDKGELSGTRPNEPSCTVLLKLGAMGSSCGSWRFLERNEKIGG</sequence>
<gene>
    <name evidence="1" type="ORF">V8G54_005684</name>
</gene>
<name>A0AAQ3S5R3_VIGMU</name>